<proteinExistence type="predicted"/>
<accession>A0A1X6NJ35</accession>
<dbReference type="Proteomes" id="UP000218209">
    <property type="component" value="Unassembled WGS sequence"/>
</dbReference>
<name>A0A1X6NJ35_PORUM</name>
<feature type="compositionally biased region" description="Basic residues" evidence="1">
    <location>
        <begin position="52"/>
        <end position="72"/>
    </location>
</feature>
<sequence>MAALPQRHLYGAQWGVDGRRVFPTQGRRDSPRLDPLPAAHLHATVGGGARRGGARGGRRRGRRRGQRRRPGRRLCRCRDAPRRAAGRAEKVAPPVWRPSRLGQRVGRARLQLLGRRAAVRAGAPRRQARLPHYGRAVGLLLGGLGGEHLLPRPRGVAPVVPAARLRGADGLHPGRRVGPPAAAARRYGRLGRVYGVDAAGRHCGH</sequence>
<evidence type="ECO:0000256" key="1">
    <source>
        <dbReference type="SAM" id="MobiDB-lite"/>
    </source>
</evidence>
<evidence type="ECO:0000313" key="3">
    <source>
        <dbReference type="Proteomes" id="UP000218209"/>
    </source>
</evidence>
<keyword evidence="3" id="KW-1185">Reference proteome</keyword>
<feature type="region of interest" description="Disordered" evidence="1">
    <location>
        <begin position="43"/>
        <end position="72"/>
    </location>
</feature>
<dbReference type="EMBL" id="KV920265">
    <property type="protein sequence ID" value="OSX68634.1"/>
    <property type="molecule type" value="Genomic_DNA"/>
</dbReference>
<gene>
    <name evidence="2" type="ORF">BU14_2465s0001</name>
</gene>
<reference evidence="2 3" key="1">
    <citation type="submission" date="2017-03" db="EMBL/GenBank/DDBJ databases">
        <title>WGS assembly of Porphyra umbilicalis.</title>
        <authorList>
            <person name="Brawley S.H."/>
            <person name="Blouin N.A."/>
            <person name="Ficko-Blean E."/>
            <person name="Wheeler G.L."/>
            <person name="Lohr M."/>
            <person name="Goodson H.V."/>
            <person name="Jenkins J.W."/>
            <person name="Blaby-Haas C.E."/>
            <person name="Helliwell K.E."/>
            <person name="Chan C."/>
            <person name="Marriage T."/>
            <person name="Bhattacharya D."/>
            <person name="Klein A.S."/>
            <person name="Badis Y."/>
            <person name="Brodie J."/>
            <person name="Cao Y."/>
            <person name="Collen J."/>
            <person name="Dittami S.M."/>
            <person name="Gachon C.M."/>
            <person name="Green B.R."/>
            <person name="Karpowicz S."/>
            <person name="Kim J.W."/>
            <person name="Kudahl U."/>
            <person name="Lin S."/>
            <person name="Michel G."/>
            <person name="Mittag M."/>
            <person name="Olson B.J."/>
            <person name="Pangilinan J."/>
            <person name="Peng Y."/>
            <person name="Qiu H."/>
            <person name="Shu S."/>
            <person name="Singer J.T."/>
            <person name="Smith A.G."/>
            <person name="Sprecher B.N."/>
            <person name="Wagner V."/>
            <person name="Wang W."/>
            <person name="Wang Z.-Y."/>
            <person name="Yan J."/>
            <person name="Yarish C."/>
            <person name="Zoeuner-Riek S."/>
            <person name="Zhuang Y."/>
            <person name="Zou Y."/>
            <person name="Lindquist E.A."/>
            <person name="Grimwood J."/>
            <person name="Barry K."/>
            <person name="Rokhsar D.S."/>
            <person name="Schmutz J."/>
            <person name="Stiller J.W."/>
            <person name="Grossman A.R."/>
            <person name="Prochnik S.E."/>
        </authorList>
    </citation>
    <scope>NUCLEOTIDE SEQUENCE [LARGE SCALE GENOMIC DNA]</scope>
    <source>
        <strain evidence="2">4086291</strain>
    </source>
</reference>
<evidence type="ECO:0000313" key="2">
    <source>
        <dbReference type="EMBL" id="OSX68634.1"/>
    </source>
</evidence>
<organism evidence="2 3">
    <name type="scientific">Porphyra umbilicalis</name>
    <name type="common">Purple laver</name>
    <name type="synonym">Red alga</name>
    <dbReference type="NCBI Taxonomy" id="2786"/>
    <lineage>
        <taxon>Eukaryota</taxon>
        <taxon>Rhodophyta</taxon>
        <taxon>Bangiophyceae</taxon>
        <taxon>Bangiales</taxon>
        <taxon>Bangiaceae</taxon>
        <taxon>Porphyra</taxon>
    </lineage>
</organism>
<protein>
    <submittedName>
        <fullName evidence="2">Uncharacterized protein</fullName>
    </submittedName>
</protein>
<dbReference type="AlphaFoldDB" id="A0A1X6NJ35"/>